<keyword evidence="4" id="KW-0997">Cell inner membrane</keyword>
<keyword evidence="2" id="KW-0813">Transport</keyword>
<evidence type="ECO:0000256" key="5">
    <source>
        <dbReference type="ARBA" id="ARBA00022692"/>
    </source>
</evidence>
<gene>
    <name evidence="11" type="ORF">TthHB5018_01840</name>
</gene>
<evidence type="ECO:0000313" key="12">
    <source>
        <dbReference type="Proteomes" id="UP000596099"/>
    </source>
</evidence>
<evidence type="ECO:0000256" key="4">
    <source>
        <dbReference type="ARBA" id="ARBA00022519"/>
    </source>
</evidence>
<feature type="domain" description="Tripartite ATP-independent periplasmic transporters DctQ component" evidence="10">
    <location>
        <begin position="34"/>
        <end position="161"/>
    </location>
</feature>
<dbReference type="Proteomes" id="UP000596099">
    <property type="component" value="Chromosome"/>
</dbReference>
<evidence type="ECO:0000259" key="10">
    <source>
        <dbReference type="Pfam" id="PF04290"/>
    </source>
</evidence>
<dbReference type="AlphaFoldDB" id="A0A7R7TC90"/>
<evidence type="ECO:0000256" key="9">
    <source>
        <dbReference type="SAM" id="Phobius"/>
    </source>
</evidence>
<proteinExistence type="inferred from homology"/>
<organism evidence="11 12">
    <name type="scientific">Thermus thermophilus</name>
    <dbReference type="NCBI Taxonomy" id="274"/>
    <lineage>
        <taxon>Bacteria</taxon>
        <taxon>Thermotogati</taxon>
        <taxon>Deinococcota</taxon>
        <taxon>Deinococci</taxon>
        <taxon>Thermales</taxon>
        <taxon>Thermaceae</taxon>
        <taxon>Thermus</taxon>
    </lineage>
</organism>
<reference evidence="12" key="1">
    <citation type="submission" date="2021-01" db="EMBL/GenBank/DDBJ databases">
        <title>Complete Genome Sequence of Thermus thermophilus Strain HB5018, Isolated from Mine Onsen Hot Spring.</title>
        <authorList>
            <person name="Miyazaki K."/>
            <person name="Moriya T."/>
            <person name="Nemoto N."/>
            <person name="Oshima T."/>
            <person name="Yura K."/>
            <person name="Bessho Y."/>
        </authorList>
    </citation>
    <scope>NUCLEOTIDE SEQUENCE [LARGE SCALE GENOMIC DNA]</scope>
    <source>
        <strain evidence="12">HB5018</strain>
    </source>
</reference>
<evidence type="ECO:0000256" key="1">
    <source>
        <dbReference type="ARBA" id="ARBA00004429"/>
    </source>
</evidence>
<feature type="transmembrane region" description="Helical" evidence="9">
    <location>
        <begin position="134"/>
        <end position="151"/>
    </location>
</feature>
<dbReference type="GO" id="GO:0005886">
    <property type="term" value="C:plasma membrane"/>
    <property type="evidence" value="ECO:0007669"/>
    <property type="project" value="UniProtKB-SubCell"/>
</dbReference>
<evidence type="ECO:0000313" key="11">
    <source>
        <dbReference type="EMBL" id="BCP65250.1"/>
    </source>
</evidence>
<feature type="transmembrane region" description="Helical" evidence="9">
    <location>
        <begin position="91"/>
        <end position="114"/>
    </location>
</feature>
<keyword evidence="3" id="KW-1003">Cell membrane</keyword>
<dbReference type="PANTHER" id="PTHR35011">
    <property type="entry name" value="2,3-DIKETO-L-GULONATE TRAP TRANSPORTER SMALL PERMEASE PROTEIN YIAM"/>
    <property type="match status" value="1"/>
</dbReference>
<keyword evidence="7 9" id="KW-0472">Membrane</keyword>
<comment type="subcellular location">
    <subcellularLocation>
        <location evidence="1">Cell inner membrane</location>
        <topology evidence="1">Multi-pass membrane protein</topology>
    </subcellularLocation>
</comment>
<dbReference type="Pfam" id="PF04290">
    <property type="entry name" value="DctQ"/>
    <property type="match status" value="1"/>
</dbReference>
<dbReference type="InterPro" id="IPR055348">
    <property type="entry name" value="DctQ"/>
</dbReference>
<feature type="transmembrane region" description="Helical" evidence="9">
    <location>
        <begin position="21"/>
        <end position="41"/>
    </location>
</feature>
<sequence>MRALLALSRAIDALSEGVGRIIVWLVLVVSLLSAGNALMRYAFRYSSNAYLEAQWYLFSLIFLLGGAYALKHNAHVRIDLVYGRLSKRTQAWIDLVGTLLFLIPMSLGVIYLSWDWVANAVAIREMSPDVGGLPRWPIKIALPVGFALLALQGLSELIKRLAFLTGHLPDWTPGEEEEVV</sequence>
<evidence type="ECO:0000256" key="6">
    <source>
        <dbReference type="ARBA" id="ARBA00022989"/>
    </source>
</evidence>
<dbReference type="EMBL" id="AP024270">
    <property type="protein sequence ID" value="BCP65250.1"/>
    <property type="molecule type" value="Genomic_DNA"/>
</dbReference>
<evidence type="ECO:0000256" key="3">
    <source>
        <dbReference type="ARBA" id="ARBA00022475"/>
    </source>
</evidence>
<protein>
    <submittedName>
        <fullName evidence="11">C4-dicarboxylate ABC transporter substrate-binding protein</fullName>
    </submittedName>
</protein>
<keyword evidence="6 9" id="KW-1133">Transmembrane helix</keyword>
<name>A0A7R7TC90_THETH</name>
<dbReference type="InterPro" id="IPR007387">
    <property type="entry name" value="TRAP_DctQ"/>
</dbReference>
<comment type="similarity">
    <text evidence="8">Belongs to the TRAP transporter small permease family.</text>
</comment>
<feature type="transmembrane region" description="Helical" evidence="9">
    <location>
        <begin position="53"/>
        <end position="70"/>
    </location>
</feature>
<keyword evidence="5 9" id="KW-0812">Transmembrane</keyword>
<evidence type="ECO:0000256" key="8">
    <source>
        <dbReference type="ARBA" id="ARBA00038436"/>
    </source>
</evidence>
<dbReference type="RefSeq" id="WP_143590281.1">
    <property type="nucleotide sequence ID" value="NZ_AP019801.1"/>
</dbReference>
<evidence type="ECO:0000256" key="2">
    <source>
        <dbReference type="ARBA" id="ARBA00022448"/>
    </source>
</evidence>
<dbReference type="PANTHER" id="PTHR35011:SF4">
    <property type="entry name" value="SLL1102 PROTEIN"/>
    <property type="match status" value="1"/>
</dbReference>
<accession>A0A7R7TC90</accession>
<evidence type="ECO:0000256" key="7">
    <source>
        <dbReference type="ARBA" id="ARBA00023136"/>
    </source>
</evidence>